<comment type="caution">
    <text evidence="1">The sequence shown here is derived from an EMBL/GenBank/DDBJ whole genome shotgun (WGS) entry which is preliminary data.</text>
</comment>
<dbReference type="Gene3D" id="3.30.420.10">
    <property type="entry name" value="Ribonuclease H-like superfamily/Ribonuclease H"/>
    <property type="match status" value="1"/>
</dbReference>
<sequence length="1212" mass="136652">MAVNTALPAVMGKGSDLTELQKGLIIAFRSRGGGSISGAAMFVNCHVPLCIVSGRMAPLGITFVETAALHAPLMSEVILDYEDTCVPQQFSETCDWGSGRRVAFSDESRRQLHRKDVCQRVRRETSVNRHSASIAGRAQGPIIRVEGSLDQFDYESILSDRVHPYIMIVIRREDGIFQHDNRLDTRLEVSAFDCNADLNPIDHLWDNLNGRVRRLSPTTRTLKQLWDTLQTAWFQIPVDTYQHLTESLPARLAAVCAAKGDYSPPTLANRVRFPRGFSHVGIMADDTAGRQWPGFFGNLRFLVLAFRRCFILASLHSHRLSRPRSARRSRHQDLRVWRVKSNRLLSLSRLMAVFVVSFSAASGRKSRKKDAGVKKIAMSRKSHTCSRVIGLMGFPESGQWIKACFTTTSLSQRQNVFLSACGRGKRVRFSYESCFTGFSLLKERLKAIGPADYSGVPNHYDIDRIHKFRVVMWVAPGPSSGRAIVTVSVVPRRSQTSTYTKLHTSWVYHFNSVGGRPCNFDFGDNLALLRYVRLQTSLPLSSSSIPIIFPAYRELSSAFEIEKRRTNKDDTAMHIKCATATKRKACNVLVELGLSANSTLNAHLIVSYENVYWKQSSKQFKFTWIHAVRLVYSARQLRALRLETMVHLTREAVSSLWLPHFSASDAEEIFRRRSGDLRPLIVQSLCKSSQLIKVKCCNSTYAAPRALYCPCKPALSALPWTRHTSTPIAKCTRDNVNTFIRAVDFKSAHYRETSLRENAEMKQPLIPRTPAADARETATSLHLSEIPFTSIFSELPVHNLLLMFFEQPVHDCRLRPLFPPFLWRSRYPSYPLRRVEISAGYYMCDYGHAIRQYRTSTATTCFGLPFPSLLPPPPPTSSVVRHEHGHASRGQVLAASDCKPRAGRRAFIRSSARVGSGVVTSHSRALRHGDGNTARIARRSDEALGVRVSVARISPSLLNLGRAATYVKCSSAEMKGRGKREITEKTRIIRHDSQMRTYRESELRFVQMGGELSNDYTIADPIAHRTRCQPLMNERRCDTLLSNDAILLASVCGWRSQYKRRIAPRLTGTQPRSGLTFRAFTEQAIVDIWRWTFGEQFVSCLQVLLIVLYYSMTSEAVDDYLVRFCGDAQVSSRHLCLLCPPYLRRVRIQWGLCLIGYCMLRKLPIGRSVSCQVSTQPLISSDTSMLGFNTLQCSAGHDKNTAVQRRFGTVVV</sequence>
<gene>
    <name evidence="1" type="ORF">PR048_002401</name>
</gene>
<name>A0ABQ9ILK2_9NEOP</name>
<organism evidence="1 2">
    <name type="scientific">Dryococelus australis</name>
    <dbReference type="NCBI Taxonomy" id="614101"/>
    <lineage>
        <taxon>Eukaryota</taxon>
        <taxon>Metazoa</taxon>
        <taxon>Ecdysozoa</taxon>
        <taxon>Arthropoda</taxon>
        <taxon>Hexapoda</taxon>
        <taxon>Insecta</taxon>
        <taxon>Pterygota</taxon>
        <taxon>Neoptera</taxon>
        <taxon>Polyneoptera</taxon>
        <taxon>Phasmatodea</taxon>
        <taxon>Verophasmatodea</taxon>
        <taxon>Anareolatae</taxon>
        <taxon>Phasmatidae</taxon>
        <taxon>Eurycanthinae</taxon>
        <taxon>Dryococelus</taxon>
    </lineage>
</organism>
<evidence type="ECO:0000313" key="1">
    <source>
        <dbReference type="EMBL" id="KAJ8897055.1"/>
    </source>
</evidence>
<dbReference type="Proteomes" id="UP001159363">
    <property type="component" value="Chromosome 1"/>
</dbReference>
<dbReference type="EMBL" id="JARBHB010000001">
    <property type="protein sequence ID" value="KAJ8897055.1"/>
    <property type="molecule type" value="Genomic_DNA"/>
</dbReference>
<accession>A0ABQ9ILK2</accession>
<proteinExistence type="predicted"/>
<protein>
    <submittedName>
        <fullName evidence="1">Uncharacterized protein</fullName>
    </submittedName>
</protein>
<keyword evidence="2" id="KW-1185">Reference proteome</keyword>
<dbReference type="InterPro" id="IPR036397">
    <property type="entry name" value="RNaseH_sf"/>
</dbReference>
<evidence type="ECO:0000313" key="2">
    <source>
        <dbReference type="Proteomes" id="UP001159363"/>
    </source>
</evidence>
<reference evidence="1 2" key="1">
    <citation type="submission" date="2023-02" db="EMBL/GenBank/DDBJ databases">
        <title>LHISI_Scaffold_Assembly.</title>
        <authorList>
            <person name="Stuart O.P."/>
            <person name="Cleave R."/>
            <person name="Magrath M.J.L."/>
            <person name="Mikheyev A.S."/>
        </authorList>
    </citation>
    <scope>NUCLEOTIDE SEQUENCE [LARGE SCALE GENOMIC DNA]</scope>
    <source>
        <strain evidence="1">Daus_M_001</strain>
        <tissue evidence="1">Leg muscle</tissue>
    </source>
</reference>